<dbReference type="InterPro" id="IPR015422">
    <property type="entry name" value="PyrdxlP-dep_Trfase_small"/>
</dbReference>
<dbReference type="Proteomes" id="UP000236434">
    <property type="component" value="Unassembled WGS sequence"/>
</dbReference>
<dbReference type="Pfam" id="PF00266">
    <property type="entry name" value="Aminotran_5"/>
    <property type="match status" value="1"/>
</dbReference>
<evidence type="ECO:0000313" key="7">
    <source>
        <dbReference type="EMBL" id="PNR95105.1"/>
    </source>
</evidence>
<dbReference type="OrthoDB" id="389074at2"/>
<evidence type="ECO:0000256" key="3">
    <source>
        <dbReference type="ARBA" id="ARBA00022898"/>
    </source>
</evidence>
<dbReference type="InterPro" id="IPR015424">
    <property type="entry name" value="PyrdxlP-dep_Trfase"/>
</dbReference>
<dbReference type="Gene3D" id="3.90.1150.10">
    <property type="entry name" value="Aspartate Aminotransferase, domain 1"/>
    <property type="match status" value="1"/>
</dbReference>
<proteinExistence type="inferred from homology"/>
<dbReference type="InterPro" id="IPR000192">
    <property type="entry name" value="Aminotrans_V_dom"/>
</dbReference>
<organism evidence="7 8">
    <name type="scientific">Petrotoga olearia DSM 13574</name>
    <dbReference type="NCBI Taxonomy" id="1122955"/>
    <lineage>
        <taxon>Bacteria</taxon>
        <taxon>Thermotogati</taxon>
        <taxon>Thermotogota</taxon>
        <taxon>Thermotogae</taxon>
        <taxon>Petrotogales</taxon>
        <taxon>Petrotogaceae</taxon>
        <taxon>Petrotoga</taxon>
    </lineage>
</organism>
<dbReference type="FunFam" id="3.90.1150.10:FF:000031">
    <property type="entry name" value="Serine--glyoxylate aminotransferase"/>
    <property type="match status" value="1"/>
</dbReference>
<dbReference type="GO" id="GO:0008453">
    <property type="term" value="F:alanine-glyoxylate transaminase activity"/>
    <property type="evidence" value="ECO:0007669"/>
    <property type="project" value="TreeGrafter"/>
</dbReference>
<feature type="binding site" evidence="4">
    <location>
        <position position="334"/>
    </location>
    <ligand>
        <name>substrate</name>
    </ligand>
</feature>
<comment type="similarity">
    <text evidence="2">Belongs to the class-V pyridoxal-phosphate-dependent aminotransferase family.</text>
</comment>
<protein>
    <submittedName>
        <fullName evidence="7">Class V aminotransferase</fullName>
    </submittedName>
</protein>
<reference evidence="7 8" key="1">
    <citation type="submission" date="2013-12" db="EMBL/GenBank/DDBJ databases">
        <title>Comparative genomics of Petrotoga isolates.</title>
        <authorList>
            <person name="Nesbo C.L."/>
            <person name="Charchuk R."/>
            <person name="Chow K."/>
        </authorList>
    </citation>
    <scope>NUCLEOTIDE SEQUENCE [LARGE SCALE GENOMIC DNA]</scope>
    <source>
        <strain evidence="7 8">DSM 13574</strain>
    </source>
</reference>
<feature type="modified residue" description="N6-(pyridoxal phosphate)lysine" evidence="5">
    <location>
        <position position="194"/>
    </location>
</feature>
<comment type="caution">
    <text evidence="7">The sequence shown here is derived from an EMBL/GenBank/DDBJ whole genome shotgun (WGS) entry which is preliminary data.</text>
</comment>
<evidence type="ECO:0000313" key="8">
    <source>
        <dbReference type="Proteomes" id="UP000236434"/>
    </source>
</evidence>
<evidence type="ECO:0000259" key="6">
    <source>
        <dbReference type="Pfam" id="PF00266"/>
    </source>
</evidence>
<comment type="cofactor">
    <cofactor evidence="1 5">
        <name>pyridoxal 5'-phosphate</name>
        <dbReference type="ChEBI" id="CHEBI:597326"/>
    </cofactor>
</comment>
<dbReference type="Gene3D" id="3.40.640.10">
    <property type="entry name" value="Type I PLP-dependent aspartate aminotransferase-like (Major domain)"/>
    <property type="match status" value="1"/>
</dbReference>
<evidence type="ECO:0000256" key="5">
    <source>
        <dbReference type="PIRSR" id="PIRSR000524-50"/>
    </source>
</evidence>
<dbReference type="InterPro" id="IPR024169">
    <property type="entry name" value="SP_NH2Trfase/AEP_transaminase"/>
</dbReference>
<keyword evidence="3 5" id="KW-0663">Pyridoxal phosphate</keyword>
<sequence length="382" mass="42407">MTKLVRKNYLMAPGPTPVPIDLLLEGAKDTIHHRTPQYLEIQSTALENLKYLFQTKNNVYTLAASGTGVMEAAVANLISPGDTAIAVNGGKFGERWCELCKAYDANLVEIDIEWGKYVRVEQIKKELEEHPETKAVFTTISETSTGVVHPIKEIAEIVKETNAVLVVDAISGMLAEPLKMDEWNIDVVVTGVQKGFMMPPGIAMIALSDKAMKVVENSNNRRYYFDLRAYKKSFPDSPYTPPVNLVYQLAKATESLKEETIENVWERHRILAEATRAAIKAMNLELFAERPGNVLTAIKVPHNVNGEGIVKFLRDEWGVTFAGGQSQLKGKIIRIAHLGYMSKFDVIIAVSALEMAFNKFGFEVELGKGVKAAEEVFMKEGV</sequence>
<dbReference type="GO" id="GO:0019265">
    <property type="term" value="P:glycine biosynthetic process, by transamination of glyoxylate"/>
    <property type="evidence" value="ECO:0007669"/>
    <property type="project" value="TreeGrafter"/>
</dbReference>
<dbReference type="FunFam" id="3.40.640.10:FF:000054">
    <property type="entry name" value="Serine--glyoxylate aminotransferase"/>
    <property type="match status" value="1"/>
</dbReference>
<dbReference type="RefSeq" id="WP_103067768.1">
    <property type="nucleotide sequence ID" value="NZ_AZRL01000022.1"/>
</dbReference>
<evidence type="ECO:0000256" key="2">
    <source>
        <dbReference type="ARBA" id="ARBA00009236"/>
    </source>
</evidence>
<gene>
    <name evidence="7" type="ORF">X929_09740</name>
</gene>
<feature type="domain" description="Aminotransferase class V" evidence="6">
    <location>
        <begin position="30"/>
        <end position="326"/>
    </location>
</feature>
<accession>A0A2K1NX47</accession>
<dbReference type="PANTHER" id="PTHR21152:SF40">
    <property type="entry name" value="ALANINE--GLYOXYLATE AMINOTRANSFERASE"/>
    <property type="match status" value="1"/>
</dbReference>
<dbReference type="PIRSF" id="PIRSF000524">
    <property type="entry name" value="SPT"/>
    <property type="match status" value="1"/>
</dbReference>
<dbReference type="PANTHER" id="PTHR21152">
    <property type="entry name" value="AMINOTRANSFERASE CLASS V"/>
    <property type="match status" value="1"/>
</dbReference>
<name>A0A2K1NX47_9BACT</name>
<keyword evidence="7" id="KW-0032">Aminotransferase</keyword>
<dbReference type="GO" id="GO:0004760">
    <property type="term" value="F:L-serine-pyruvate transaminase activity"/>
    <property type="evidence" value="ECO:0007669"/>
    <property type="project" value="TreeGrafter"/>
</dbReference>
<keyword evidence="7" id="KW-0808">Transferase</keyword>
<dbReference type="AlphaFoldDB" id="A0A2K1NX47"/>
<evidence type="ECO:0000256" key="1">
    <source>
        <dbReference type="ARBA" id="ARBA00001933"/>
    </source>
</evidence>
<dbReference type="EMBL" id="AZRL01000022">
    <property type="protein sequence ID" value="PNR95105.1"/>
    <property type="molecule type" value="Genomic_DNA"/>
</dbReference>
<dbReference type="SUPFAM" id="SSF53383">
    <property type="entry name" value="PLP-dependent transferases"/>
    <property type="match status" value="1"/>
</dbReference>
<evidence type="ECO:0000256" key="4">
    <source>
        <dbReference type="PIRSR" id="PIRSR000524-1"/>
    </source>
</evidence>
<dbReference type="InterPro" id="IPR015421">
    <property type="entry name" value="PyrdxlP-dep_Trfase_major"/>
</dbReference>